<dbReference type="RefSeq" id="WP_246363682.1">
    <property type="nucleotide sequence ID" value="NZ_JACHEP010000001.1"/>
</dbReference>
<evidence type="ECO:0000313" key="2">
    <source>
        <dbReference type="EMBL" id="MBB5323323.1"/>
    </source>
</evidence>
<dbReference type="GO" id="GO:0005886">
    <property type="term" value="C:plasma membrane"/>
    <property type="evidence" value="ECO:0007669"/>
    <property type="project" value="TreeGrafter"/>
</dbReference>
<evidence type="ECO:0000313" key="3">
    <source>
        <dbReference type="Proteomes" id="UP000520011"/>
    </source>
</evidence>
<sequence length="65" mass="7373">MQVLDDPIHHYDYVQIVSRYVTISLGVATMKPHVSSDIKQLIALADEALYKAKQNGRNRIGTSFR</sequence>
<protein>
    <submittedName>
        <fullName evidence="2">Diguanylate cyclase (GGDEF)-like protein</fullName>
    </submittedName>
</protein>
<keyword evidence="3" id="KW-1185">Reference proteome</keyword>
<dbReference type="SUPFAM" id="SSF55073">
    <property type="entry name" value="Nucleotide cyclase"/>
    <property type="match status" value="1"/>
</dbReference>
<feature type="domain" description="GGDEF" evidence="1">
    <location>
        <begin position="1"/>
        <end position="65"/>
    </location>
</feature>
<dbReference type="GO" id="GO:1902201">
    <property type="term" value="P:negative regulation of bacterial-type flagellum-dependent cell motility"/>
    <property type="evidence" value="ECO:0007669"/>
    <property type="project" value="TreeGrafter"/>
</dbReference>
<dbReference type="Proteomes" id="UP000520011">
    <property type="component" value="Unassembled WGS sequence"/>
</dbReference>
<dbReference type="EMBL" id="JACHEP010000001">
    <property type="protein sequence ID" value="MBB5323323.1"/>
    <property type="molecule type" value="Genomic_DNA"/>
</dbReference>
<dbReference type="GO" id="GO:0043709">
    <property type="term" value="P:cell adhesion involved in single-species biofilm formation"/>
    <property type="evidence" value="ECO:0007669"/>
    <property type="project" value="TreeGrafter"/>
</dbReference>
<gene>
    <name evidence="2" type="ORF">HNQ34_000400</name>
</gene>
<accession>A0A7W8MTZ3</accession>
<dbReference type="InterPro" id="IPR050469">
    <property type="entry name" value="Diguanylate_Cyclase"/>
</dbReference>
<dbReference type="Gene3D" id="3.30.70.270">
    <property type="match status" value="1"/>
</dbReference>
<proteinExistence type="predicted"/>
<name>A0A7W8MTZ3_9BACL</name>
<dbReference type="AlphaFoldDB" id="A0A7W8MTZ3"/>
<evidence type="ECO:0000259" key="1">
    <source>
        <dbReference type="PROSITE" id="PS50887"/>
    </source>
</evidence>
<reference evidence="2 3" key="1">
    <citation type="submission" date="2020-08" db="EMBL/GenBank/DDBJ databases">
        <title>Genomic Encyclopedia of Type Strains, Phase IV (KMG-IV): sequencing the most valuable type-strain genomes for metagenomic binning, comparative biology and taxonomic classification.</title>
        <authorList>
            <person name="Goeker M."/>
        </authorList>
    </citation>
    <scope>NUCLEOTIDE SEQUENCE [LARGE SCALE GENOMIC DNA]</scope>
    <source>
        <strain evidence="2 3">DSM 16325</strain>
    </source>
</reference>
<dbReference type="InterPro" id="IPR029787">
    <property type="entry name" value="Nucleotide_cyclase"/>
</dbReference>
<organism evidence="2 3">
    <name type="scientific">Anoxybacteroides tepidamans</name>
    <dbReference type="NCBI Taxonomy" id="265948"/>
    <lineage>
        <taxon>Bacteria</taxon>
        <taxon>Bacillati</taxon>
        <taxon>Bacillota</taxon>
        <taxon>Bacilli</taxon>
        <taxon>Bacillales</taxon>
        <taxon>Anoxybacillaceae</taxon>
        <taxon>Anoxybacteroides</taxon>
    </lineage>
</organism>
<dbReference type="NCBIfam" id="TIGR00254">
    <property type="entry name" value="GGDEF"/>
    <property type="match status" value="1"/>
</dbReference>
<comment type="caution">
    <text evidence="2">The sequence shown here is derived from an EMBL/GenBank/DDBJ whole genome shotgun (WGS) entry which is preliminary data.</text>
</comment>
<dbReference type="InterPro" id="IPR043128">
    <property type="entry name" value="Rev_trsase/Diguanyl_cyclase"/>
</dbReference>
<dbReference type="PANTHER" id="PTHR45138:SF9">
    <property type="entry name" value="DIGUANYLATE CYCLASE DGCM-RELATED"/>
    <property type="match status" value="1"/>
</dbReference>
<dbReference type="PROSITE" id="PS50887">
    <property type="entry name" value="GGDEF"/>
    <property type="match status" value="1"/>
</dbReference>
<dbReference type="InterPro" id="IPR000160">
    <property type="entry name" value="GGDEF_dom"/>
</dbReference>
<dbReference type="GO" id="GO:0052621">
    <property type="term" value="F:diguanylate cyclase activity"/>
    <property type="evidence" value="ECO:0007669"/>
    <property type="project" value="TreeGrafter"/>
</dbReference>
<dbReference type="PANTHER" id="PTHR45138">
    <property type="entry name" value="REGULATORY COMPONENTS OF SENSORY TRANSDUCTION SYSTEM"/>
    <property type="match status" value="1"/>
</dbReference>
<dbReference type="Pfam" id="PF00990">
    <property type="entry name" value="GGDEF"/>
    <property type="match status" value="1"/>
</dbReference>